<protein>
    <submittedName>
        <fullName evidence="2">Uncharacterized protein</fullName>
    </submittedName>
</protein>
<evidence type="ECO:0000313" key="3">
    <source>
        <dbReference type="Proteomes" id="UP001596103"/>
    </source>
</evidence>
<keyword evidence="1" id="KW-0732">Signal</keyword>
<proteinExistence type="predicted"/>
<sequence length="89" mass="9020">MLKLQPTKGVFLLVTLLGFGASAFAQQSTADQEPAVAAGTTQSQQIAATQATPADHAVVVTAPSTTAPANHKAAECVGPVSFCNIYFGS</sequence>
<dbReference type="RefSeq" id="WP_377714575.1">
    <property type="nucleotide sequence ID" value="NZ_JBHSMP010000035.1"/>
</dbReference>
<name>A0ABW0JES8_9BURK</name>
<evidence type="ECO:0000313" key="2">
    <source>
        <dbReference type="EMBL" id="MFC5431390.1"/>
    </source>
</evidence>
<comment type="caution">
    <text evidence="2">The sequence shown here is derived from an EMBL/GenBank/DDBJ whole genome shotgun (WGS) entry which is preliminary data.</text>
</comment>
<gene>
    <name evidence="2" type="ORF">ACFPTO_21675</name>
</gene>
<dbReference type="EMBL" id="JBHSMP010000035">
    <property type="protein sequence ID" value="MFC5431390.1"/>
    <property type="molecule type" value="Genomic_DNA"/>
</dbReference>
<keyword evidence="3" id="KW-1185">Reference proteome</keyword>
<feature type="chain" id="PRO_5045535317" evidence="1">
    <location>
        <begin position="26"/>
        <end position="89"/>
    </location>
</feature>
<organism evidence="2 3">
    <name type="scientific">Paraburkholderia denitrificans</name>
    <dbReference type="NCBI Taxonomy" id="694025"/>
    <lineage>
        <taxon>Bacteria</taxon>
        <taxon>Pseudomonadati</taxon>
        <taxon>Pseudomonadota</taxon>
        <taxon>Betaproteobacteria</taxon>
        <taxon>Burkholderiales</taxon>
        <taxon>Burkholderiaceae</taxon>
        <taxon>Paraburkholderia</taxon>
    </lineage>
</organism>
<feature type="signal peptide" evidence="1">
    <location>
        <begin position="1"/>
        <end position="25"/>
    </location>
</feature>
<dbReference type="Proteomes" id="UP001596103">
    <property type="component" value="Unassembled WGS sequence"/>
</dbReference>
<reference evidence="3" key="1">
    <citation type="journal article" date="2019" name="Int. J. Syst. Evol. Microbiol.">
        <title>The Global Catalogue of Microorganisms (GCM) 10K type strain sequencing project: providing services to taxonomists for standard genome sequencing and annotation.</title>
        <authorList>
            <consortium name="The Broad Institute Genomics Platform"/>
            <consortium name="The Broad Institute Genome Sequencing Center for Infectious Disease"/>
            <person name="Wu L."/>
            <person name="Ma J."/>
        </authorList>
    </citation>
    <scope>NUCLEOTIDE SEQUENCE [LARGE SCALE GENOMIC DNA]</scope>
    <source>
        <strain evidence="3">CCUG 56042</strain>
    </source>
</reference>
<accession>A0ABW0JES8</accession>
<evidence type="ECO:0000256" key="1">
    <source>
        <dbReference type="SAM" id="SignalP"/>
    </source>
</evidence>